<dbReference type="Proteomes" id="UP000231154">
    <property type="component" value="Unassembled WGS sequence"/>
</dbReference>
<evidence type="ECO:0000313" key="4">
    <source>
        <dbReference type="Proteomes" id="UP000231154"/>
    </source>
</evidence>
<reference evidence="3 4" key="1">
    <citation type="submission" date="2017-09" db="EMBL/GenBank/DDBJ databases">
        <title>Depth-based differentiation of microbial function through sediment-hosted aquifers and enrichment of novel symbionts in the deep terrestrial subsurface.</title>
        <authorList>
            <person name="Probst A.J."/>
            <person name="Ladd B."/>
            <person name="Jarett J.K."/>
            <person name="Geller-Mcgrath D.E."/>
            <person name="Sieber C.M."/>
            <person name="Emerson J.B."/>
            <person name="Anantharaman K."/>
            <person name="Thomas B.C."/>
            <person name="Malmstrom R."/>
            <person name="Stieglmeier M."/>
            <person name="Klingl A."/>
            <person name="Woyke T."/>
            <person name="Ryan C.M."/>
            <person name="Banfield J.F."/>
        </authorList>
    </citation>
    <scope>NUCLEOTIDE SEQUENCE [LARGE SCALE GENOMIC DNA]</scope>
    <source>
        <strain evidence="3">CG11_big_fil_rev_8_21_14_0_20_42_15</strain>
    </source>
</reference>
<keyword evidence="1" id="KW-0812">Transmembrane</keyword>
<dbReference type="InterPro" id="IPR008965">
    <property type="entry name" value="CBM2/CBM3_carb-bd_dom_sf"/>
</dbReference>
<evidence type="ECO:0000313" key="3">
    <source>
        <dbReference type="EMBL" id="PIR27545.1"/>
    </source>
</evidence>
<evidence type="ECO:0000259" key="2">
    <source>
        <dbReference type="Pfam" id="PF00963"/>
    </source>
</evidence>
<comment type="caution">
    <text evidence="3">The sequence shown here is derived from an EMBL/GenBank/DDBJ whole genome shotgun (WGS) entry which is preliminary data.</text>
</comment>
<evidence type="ECO:0000256" key="1">
    <source>
        <dbReference type="SAM" id="Phobius"/>
    </source>
</evidence>
<organism evidence="3 4">
    <name type="scientific">Candidatus Berkelbacteria bacterium CG11_big_fil_rev_8_21_14_0_20_42_15</name>
    <dbReference type="NCBI Taxonomy" id="1974517"/>
    <lineage>
        <taxon>Bacteria</taxon>
        <taxon>Candidatus Berkelbacteria</taxon>
    </lineage>
</organism>
<name>A0A2H0Q1X0_9BACT</name>
<dbReference type="Pfam" id="PF00963">
    <property type="entry name" value="Cohesin"/>
    <property type="match status" value="1"/>
</dbReference>
<feature type="transmembrane region" description="Helical" evidence="1">
    <location>
        <begin position="29"/>
        <end position="53"/>
    </location>
</feature>
<accession>A0A2H0Q1X0</accession>
<dbReference type="SUPFAM" id="SSF49384">
    <property type="entry name" value="Carbohydrate-binding domain"/>
    <property type="match status" value="1"/>
</dbReference>
<proteinExistence type="predicted"/>
<dbReference type="Gene3D" id="2.60.40.680">
    <property type="match status" value="1"/>
</dbReference>
<dbReference type="GO" id="GO:0000272">
    <property type="term" value="P:polysaccharide catabolic process"/>
    <property type="evidence" value="ECO:0007669"/>
    <property type="project" value="InterPro"/>
</dbReference>
<sequence length="218" mass="22985">MENFEKKTLIVNRETDAKRYAKQTQKFRVGLALLFGVSLALLPFVAAAATLYFTPSSGTVGQTFSIAVYVSSAEQAMNAASGIISFPPEKLEVTSLSKSGSIFNLWVQEPLFSNAAGTINFEGIVLNPGFIGSVGKIITVNFRVKSTGSAYLSFSSASVLANDGRGTNILTGIGSGNYFFQTTAIIAPAEEIEETAPPVALGIPLAPKVSSPTHPDPE</sequence>
<dbReference type="AlphaFoldDB" id="A0A2H0Q1X0"/>
<feature type="non-terminal residue" evidence="3">
    <location>
        <position position="218"/>
    </location>
</feature>
<gene>
    <name evidence="3" type="ORF">COV40_00240</name>
</gene>
<protein>
    <recommendedName>
        <fullName evidence="2">Cohesin domain-containing protein</fullName>
    </recommendedName>
</protein>
<feature type="domain" description="Cohesin" evidence="2">
    <location>
        <begin position="56"/>
        <end position="162"/>
    </location>
</feature>
<dbReference type="EMBL" id="PCXF01000007">
    <property type="protein sequence ID" value="PIR27545.1"/>
    <property type="molecule type" value="Genomic_DNA"/>
</dbReference>
<keyword evidence="1" id="KW-0472">Membrane</keyword>
<keyword evidence="1" id="KW-1133">Transmembrane helix</keyword>
<dbReference type="CDD" id="cd08547">
    <property type="entry name" value="Type_II_cohesin"/>
    <property type="match status" value="1"/>
</dbReference>
<dbReference type="GO" id="GO:0030246">
    <property type="term" value="F:carbohydrate binding"/>
    <property type="evidence" value="ECO:0007669"/>
    <property type="project" value="InterPro"/>
</dbReference>
<dbReference type="InterPro" id="IPR002102">
    <property type="entry name" value="Cohesin_dom"/>
</dbReference>